<dbReference type="EMBL" id="JADBJN010000001">
    <property type="protein sequence ID" value="KAG5683285.1"/>
    <property type="molecule type" value="Genomic_DNA"/>
</dbReference>
<organism evidence="12 13">
    <name type="scientific">Polypedilum vanderplanki</name>
    <name type="common">Sleeping chironomid midge</name>
    <dbReference type="NCBI Taxonomy" id="319348"/>
    <lineage>
        <taxon>Eukaryota</taxon>
        <taxon>Metazoa</taxon>
        <taxon>Ecdysozoa</taxon>
        <taxon>Arthropoda</taxon>
        <taxon>Hexapoda</taxon>
        <taxon>Insecta</taxon>
        <taxon>Pterygota</taxon>
        <taxon>Neoptera</taxon>
        <taxon>Endopterygota</taxon>
        <taxon>Diptera</taxon>
        <taxon>Nematocera</taxon>
        <taxon>Chironomoidea</taxon>
        <taxon>Chironomidae</taxon>
        <taxon>Chironominae</taxon>
        <taxon>Polypedilum</taxon>
        <taxon>Polypedilum</taxon>
    </lineage>
</organism>
<evidence type="ECO:0000256" key="2">
    <source>
        <dbReference type="ARBA" id="ARBA00008685"/>
    </source>
</evidence>
<evidence type="ECO:0000256" key="4">
    <source>
        <dbReference type="ARBA" id="ARBA00022692"/>
    </source>
</evidence>
<dbReference type="Gene3D" id="1.10.287.70">
    <property type="match status" value="1"/>
</dbReference>
<evidence type="ECO:0000256" key="9">
    <source>
        <dbReference type="SAM" id="Phobius"/>
    </source>
</evidence>
<evidence type="ECO:0000256" key="3">
    <source>
        <dbReference type="ARBA" id="ARBA00022475"/>
    </source>
</evidence>
<feature type="transmembrane region" description="Helical" evidence="9">
    <location>
        <begin position="319"/>
        <end position="339"/>
    </location>
</feature>
<reference evidence="12" key="1">
    <citation type="submission" date="2021-03" db="EMBL/GenBank/DDBJ databases">
        <title>Chromosome level genome of the anhydrobiotic midge Polypedilum vanderplanki.</title>
        <authorList>
            <person name="Yoshida Y."/>
            <person name="Kikawada T."/>
            <person name="Gusev O."/>
        </authorList>
    </citation>
    <scope>NUCLEOTIDE SEQUENCE</scope>
    <source>
        <strain evidence="12">NIAS01</strain>
        <tissue evidence="12">Whole body or cell culture</tissue>
    </source>
</reference>
<gene>
    <name evidence="12" type="ORF">PVAND_012574</name>
</gene>
<evidence type="ECO:0000256" key="8">
    <source>
        <dbReference type="ARBA" id="ARBA00023180"/>
    </source>
</evidence>
<keyword evidence="5 9" id="KW-1133">Transmembrane helix</keyword>
<comment type="similarity">
    <text evidence="2">Belongs to the glutamate-gated ion channel (TC 1.A.10.1) family.</text>
</comment>
<dbReference type="AlphaFoldDB" id="A0A9J6CMU4"/>
<proteinExistence type="inferred from homology"/>
<feature type="domain" description="Ionotropic glutamate receptor C-terminal" evidence="11">
    <location>
        <begin position="318"/>
        <end position="540"/>
    </location>
</feature>
<evidence type="ECO:0000256" key="1">
    <source>
        <dbReference type="ARBA" id="ARBA00004651"/>
    </source>
</evidence>
<sequence>MKIFLILLIFFALIQANRDESEAIAQAMSEVIEETHKNENWVLNLIIFGEKSDNLKDIANELIKRMDKSKPLILNHIEESHEIKLNNSAIIFLKSVKYLNKLHRIVHIDEFQRDNLNFYVYFEEFETEIRGKFLNRESGHMSFYEFLFFKYETEVELLEHERFSDIICNRHQFMQTNVYSILRKKWRQELKINKRYENFFGCQLNFGKFVNTLHYHYTRNFSGEIVHFGIIPLMIDAVSKITNYSYFYVEAQVFQTEDETLKVGGENFDLFIYQSVMFKNNKIIDASIIDTMELVFMITPGELYTIYEKLFFPFDKPTWILLCLTFIISFTVIFILKFFCKKYSNLIYGKEVKNPTLNVVSIFFENSLTKLPKKNIARFILILFVGFCLIFRTCYQSKLFEFLTSEMRRPEVQTINELFERNYTVYTDLLHKNILEQFLNEKSSKIIYLPYHLQDNSSIETILSKFNSTFKKQAVIIGSNDLMFYENKYKTKYKILKESIFTFGVVLFMGTNNFYSHIFYKTLKKLMPSGIPYHFTKMHKEIFYKIENDKEQQEPKILNLGDLDFGFFIWLPFIGVAIIVFFMELITFKIQKKKNDKKFVKVKFAKVHPMMIEINQTKLRENSCKIKVNIFKIFKLKTKSEIETRKESSYEFLFGSAVSHKISCTEKVNSEVKSRIIISKEILEIKSEVVTNKFKNNENQHKLKLKKSKERVGFRKFFGSKVSKRNSTNEHQLKSDSKNKLNNVNFDEVSEVLNSNKRNTGIKENFKDKISSVDQQ</sequence>
<dbReference type="OrthoDB" id="7739311at2759"/>
<dbReference type="InterPro" id="IPR001320">
    <property type="entry name" value="Iontro_rcpt_C"/>
</dbReference>
<dbReference type="GO" id="GO:0050906">
    <property type="term" value="P:detection of stimulus involved in sensory perception"/>
    <property type="evidence" value="ECO:0007669"/>
    <property type="project" value="UniProtKB-ARBA"/>
</dbReference>
<dbReference type="Proteomes" id="UP001107558">
    <property type="component" value="Chromosome 1"/>
</dbReference>
<evidence type="ECO:0000259" key="11">
    <source>
        <dbReference type="Pfam" id="PF00060"/>
    </source>
</evidence>
<dbReference type="Pfam" id="PF00060">
    <property type="entry name" value="Lig_chan"/>
    <property type="match status" value="1"/>
</dbReference>
<feature type="transmembrane region" description="Helical" evidence="9">
    <location>
        <begin position="567"/>
        <end position="588"/>
    </location>
</feature>
<keyword evidence="6 9" id="KW-0472">Membrane</keyword>
<keyword evidence="10" id="KW-0732">Signal</keyword>
<accession>A0A9J6CMU4</accession>
<evidence type="ECO:0000256" key="7">
    <source>
        <dbReference type="ARBA" id="ARBA00023170"/>
    </source>
</evidence>
<comment type="caution">
    <text evidence="12">The sequence shown here is derived from an EMBL/GenBank/DDBJ whole genome shotgun (WGS) entry which is preliminary data.</text>
</comment>
<comment type="subcellular location">
    <subcellularLocation>
        <location evidence="1">Cell membrane</location>
        <topology evidence="1">Multi-pass membrane protein</topology>
    </subcellularLocation>
</comment>
<feature type="transmembrane region" description="Helical" evidence="9">
    <location>
        <begin position="500"/>
        <end position="520"/>
    </location>
</feature>
<protein>
    <recommendedName>
        <fullName evidence="11">Ionotropic glutamate receptor C-terminal domain-containing protein</fullName>
    </recommendedName>
</protein>
<feature type="chain" id="PRO_5039905450" description="Ionotropic glutamate receptor C-terminal domain-containing protein" evidence="10">
    <location>
        <begin position="17"/>
        <end position="776"/>
    </location>
</feature>
<dbReference type="PANTHER" id="PTHR42643">
    <property type="entry name" value="IONOTROPIC RECEPTOR 20A-RELATED"/>
    <property type="match status" value="1"/>
</dbReference>
<evidence type="ECO:0000256" key="5">
    <source>
        <dbReference type="ARBA" id="ARBA00022989"/>
    </source>
</evidence>
<keyword evidence="13" id="KW-1185">Reference proteome</keyword>
<feature type="signal peptide" evidence="10">
    <location>
        <begin position="1"/>
        <end position="16"/>
    </location>
</feature>
<evidence type="ECO:0000313" key="12">
    <source>
        <dbReference type="EMBL" id="KAG5683285.1"/>
    </source>
</evidence>
<dbReference type="InterPro" id="IPR052192">
    <property type="entry name" value="Insect_Ionotropic_Sensory_Rcpt"/>
</dbReference>
<dbReference type="PANTHER" id="PTHR42643:SF30">
    <property type="entry name" value="IONOTROPIC RECEPTOR 40A-RELATED"/>
    <property type="match status" value="1"/>
</dbReference>
<evidence type="ECO:0000256" key="6">
    <source>
        <dbReference type="ARBA" id="ARBA00023136"/>
    </source>
</evidence>
<evidence type="ECO:0000256" key="10">
    <source>
        <dbReference type="SAM" id="SignalP"/>
    </source>
</evidence>
<dbReference type="GO" id="GO:0015276">
    <property type="term" value="F:ligand-gated monoatomic ion channel activity"/>
    <property type="evidence" value="ECO:0007669"/>
    <property type="project" value="InterPro"/>
</dbReference>
<evidence type="ECO:0000313" key="13">
    <source>
        <dbReference type="Proteomes" id="UP001107558"/>
    </source>
</evidence>
<keyword evidence="7" id="KW-0675">Receptor</keyword>
<keyword evidence="8" id="KW-0325">Glycoprotein</keyword>
<keyword evidence="3" id="KW-1003">Cell membrane</keyword>
<name>A0A9J6CMU4_POLVA</name>
<keyword evidence="4 9" id="KW-0812">Transmembrane</keyword>
<dbReference type="GO" id="GO:0005886">
    <property type="term" value="C:plasma membrane"/>
    <property type="evidence" value="ECO:0007669"/>
    <property type="project" value="UniProtKB-SubCell"/>
</dbReference>